<gene>
    <name evidence="7" type="ORF">PoB_004157500</name>
</gene>
<keyword evidence="8" id="KW-1185">Reference proteome</keyword>
<evidence type="ECO:0000259" key="6">
    <source>
        <dbReference type="Pfam" id="PF00472"/>
    </source>
</evidence>
<comment type="subcellular location">
    <subcellularLocation>
        <location evidence="1">Mitochondrion</location>
    </subcellularLocation>
</comment>
<dbReference type="EMBL" id="BLXT01004603">
    <property type="protein sequence ID" value="GFO15070.1"/>
    <property type="molecule type" value="Genomic_DNA"/>
</dbReference>
<proteinExistence type="inferred from homology"/>
<keyword evidence="3" id="KW-0809">Transit peptide</keyword>
<dbReference type="Proteomes" id="UP000735302">
    <property type="component" value="Unassembled WGS sequence"/>
</dbReference>
<sequence length="184" mass="21254">MPEFIFEAKSQLSLIPNHSLYCNSVRNNKLNLPTNFYAAQTCIGLKSYTCFTTTWSEQKRCYTIRRKDYNFPELKPEDLEEEFVRGSGPGGQSVNTTSNCVVLKHIPTGIVVKCHESRSLDENRKRARLRLEEKLDLAINGDHSFLSRLKTDAEKSKREKKRRNSHRLALKSAFKKREGLDESQ</sequence>
<dbReference type="PANTHER" id="PTHR46203">
    <property type="entry name" value="PROBABLE PEPTIDE CHAIN RELEASE FACTOR C12ORF65"/>
    <property type="match status" value="1"/>
</dbReference>
<dbReference type="AlphaFoldDB" id="A0AAV4B363"/>
<accession>A0AAV4B363</accession>
<organism evidence="7 8">
    <name type="scientific">Plakobranchus ocellatus</name>
    <dbReference type="NCBI Taxonomy" id="259542"/>
    <lineage>
        <taxon>Eukaryota</taxon>
        <taxon>Metazoa</taxon>
        <taxon>Spiralia</taxon>
        <taxon>Lophotrochozoa</taxon>
        <taxon>Mollusca</taxon>
        <taxon>Gastropoda</taxon>
        <taxon>Heterobranchia</taxon>
        <taxon>Euthyneura</taxon>
        <taxon>Panpulmonata</taxon>
        <taxon>Sacoglossa</taxon>
        <taxon>Placobranchoidea</taxon>
        <taxon>Plakobranchidae</taxon>
        <taxon>Plakobranchus</taxon>
    </lineage>
</organism>
<evidence type="ECO:0000313" key="7">
    <source>
        <dbReference type="EMBL" id="GFO15070.1"/>
    </source>
</evidence>
<feature type="domain" description="Prokaryotic-type class I peptide chain release factors" evidence="6">
    <location>
        <begin position="73"/>
        <end position="163"/>
    </location>
</feature>
<dbReference type="SUPFAM" id="SSF75620">
    <property type="entry name" value="Release factor"/>
    <property type="match status" value="1"/>
</dbReference>
<dbReference type="PANTHER" id="PTHR46203:SF1">
    <property type="entry name" value="MITOCHONDRIAL TRANSLATION RELEASE FACTOR IN RESCUE"/>
    <property type="match status" value="1"/>
</dbReference>
<protein>
    <submittedName>
        <fullName evidence="7">Peptide chain release factor 1</fullName>
    </submittedName>
</protein>
<reference evidence="7 8" key="1">
    <citation type="journal article" date="2021" name="Elife">
        <title>Chloroplast acquisition without the gene transfer in kleptoplastic sea slugs, Plakobranchus ocellatus.</title>
        <authorList>
            <person name="Maeda T."/>
            <person name="Takahashi S."/>
            <person name="Yoshida T."/>
            <person name="Shimamura S."/>
            <person name="Takaki Y."/>
            <person name="Nagai Y."/>
            <person name="Toyoda A."/>
            <person name="Suzuki Y."/>
            <person name="Arimoto A."/>
            <person name="Ishii H."/>
            <person name="Satoh N."/>
            <person name="Nishiyama T."/>
            <person name="Hasebe M."/>
            <person name="Maruyama T."/>
            <person name="Minagawa J."/>
            <person name="Obokata J."/>
            <person name="Shigenobu S."/>
        </authorList>
    </citation>
    <scope>NUCLEOTIDE SEQUENCE [LARGE SCALE GENOMIC DNA]</scope>
</reference>
<dbReference type="GO" id="GO:0005739">
    <property type="term" value="C:mitochondrion"/>
    <property type="evidence" value="ECO:0007669"/>
    <property type="project" value="UniProtKB-SubCell"/>
</dbReference>
<evidence type="ECO:0000256" key="5">
    <source>
        <dbReference type="SAM" id="MobiDB-lite"/>
    </source>
</evidence>
<feature type="region of interest" description="Disordered" evidence="5">
    <location>
        <begin position="149"/>
        <end position="184"/>
    </location>
</feature>
<evidence type="ECO:0000256" key="4">
    <source>
        <dbReference type="ARBA" id="ARBA00023128"/>
    </source>
</evidence>
<evidence type="ECO:0000256" key="2">
    <source>
        <dbReference type="ARBA" id="ARBA00010835"/>
    </source>
</evidence>
<evidence type="ECO:0000313" key="8">
    <source>
        <dbReference type="Proteomes" id="UP000735302"/>
    </source>
</evidence>
<keyword evidence="4" id="KW-0496">Mitochondrion</keyword>
<comment type="caution">
    <text evidence="7">The sequence shown here is derived from an EMBL/GenBank/DDBJ whole genome shotgun (WGS) entry which is preliminary data.</text>
</comment>
<comment type="similarity">
    <text evidence="2">Belongs to the prokaryotic/mitochondrial release factor family.</text>
</comment>
<dbReference type="GO" id="GO:0003747">
    <property type="term" value="F:translation release factor activity"/>
    <property type="evidence" value="ECO:0007669"/>
    <property type="project" value="InterPro"/>
</dbReference>
<feature type="compositionally biased region" description="Basic residues" evidence="5">
    <location>
        <begin position="158"/>
        <end position="169"/>
    </location>
</feature>
<name>A0AAV4B363_9GAST</name>
<dbReference type="InterPro" id="IPR000352">
    <property type="entry name" value="Pep_chain_release_fac_I"/>
</dbReference>
<dbReference type="InterPro" id="IPR052405">
    <property type="entry name" value="Mito_Transl_Release_Factor"/>
</dbReference>
<dbReference type="Pfam" id="PF00472">
    <property type="entry name" value="RF-1"/>
    <property type="match status" value="1"/>
</dbReference>
<dbReference type="Gene3D" id="3.30.160.20">
    <property type="match status" value="1"/>
</dbReference>
<dbReference type="InterPro" id="IPR045853">
    <property type="entry name" value="Pep_chain_release_fac_I_sf"/>
</dbReference>
<evidence type="ECO:0000256" key="3">
    <source>
        <dbReference type="ARBA" id="ARBA00022946"/>
    </source>
</evidence>
<evidence type="ECO:0000256" key="1">
    <source>
        <dbReference type="ARBA" id="ARBA00004173"/>
    </source>
</evidence>
<feature type="compositionally biased region" description="Basic and acidic residues" evidence="5">
    <location>
        <begin position="175"/>
        <end position="184"/>
    </location>
</feature>